<proteinExistence type="predicted"/>
<sequence>MSSVRQDSATFTEPPEAVFRAALGVLQNAKGFTLLAAHNGGGRLVAREKAMMSNPKFFDIRIAGEAGASQLNVVVGTDPRTPKALMDGRANDKALKNYLASVRGALDGTSPAPATPVTDHFVQKKAEMPWSDPSQDTAIEVGGNLRAAYGL</sequence>
<reference evidence="1 2" key="1">
    <citation type="submission" date="2020-07" db="EMBL/GenBank/DDBJ databases">
        <title>Sequencing the genomes of 1000 actinobacteria strains.</title>
        <authorList>
            <person name="Klenk H.-P."/>
        </authorList>
    </citation>
    <scope>NUCLEOTIDE SEQUENCE [LARGE SCALE GENOMIC DNA]</scope>
    <source>
        <strain evidence="1 2">DSM 23819</strain>
    </source>
</reference>
<evidence type="ECO:0000313" key="2">
    <source>
        <dbReference type="Proteomes" id="UP000540656"/>
    </source>
</evidence>
<dbReference type="RefSeq" id="WP_179502812.1">
    <property type="nucleotide sequence ID" value="NZ_JACCAA010000001.1"/>
</dbReference>
<accession>A0A7Y9S028</accession>
<name>A0A7Y9S028_9ACTN</name>
<gene>
    <name evidence="1" type="ORF">BJ980_002719</name>
</gene>
<dbReference type="Proteomes" id="UP000540656">
    <property type="component" value="Unassembled WGS sequence"/>
</dbReference>
<dbReference type="EMBL" id="JACCAA010000001">
    <property type="protein sequence ID" value="NYG59796.1"/>
    <property type="molecule type" value="Genomic_DNA"/>
</dbReference>
<organism evidence="1 2">
    <name type="scientific">Nocardioides daedukensis</name>
    <dbReference type="NCBI Taxonomy" id="634462"/>
    <lineage>
        <taxon>Bacteria</taxon>
        <taxon>Bacillati</taxon>
        <taxon>Actinomycetota</taxon>
        <taxon>Actinomycetes</taxon>
        <taxon>Propionibacteriales</taxon>
        <taxon>Nocardioidaceae</taxon>
        <taxon>Nocardioides</taxon>
    </lineage>
</organism>
<dbReference type="AlphaFoldDB" id="A0A7Y9S028"/>
<protein>
    <submittedName>
        <fullName evidence="1">Uncharacterized protein</fullName>
    </submittedName>
</protein>
<evidence type="ECO:0000313" key="1">
    <source>
        <dbReference type="EMBL" id="NYG59796.1"/>
    </source>
</evidence>
<comment type="caution">
    <text evidence="1">The sequence shown here is derived from an EMBL/GenBank/DDBJ whole genome shotgun (WGS) entry which is preliminary data.</text>
</comment>
<keyword evidence="2" id="KW-1185">Reference proteome</keyword>